<organism evidence="2 3">
    <name type="scientific">Ataeniobius toweri</name>
    <dbReference type="NCBI Taxonomy" id="208326"/>
    <lineage>
        <taxon>Eukaryota</taxon>
        <taxon>Metazoa</taxon>
        <taxon>Chordata</taxon>
        <taxon>Craniata</taxon>
        <taxon>Vertebrata</taxon>
        <taxon>Euteleostomi</taxon>
        <taxon>Actinopterygii</taxon>
        <taxon>Neopterygii</taxon>
        <taxon>Teleostei</taxon>
        <taxon>Neoteleostei</taxon>
        <taxon>Acanthomorphata</taxon>
        <taxon>Ovalentaria</taxon>
        <taxon>Atherinomorphae</taxon>
        <taxon>Cyprinodontiformes</taxon>
        <taxon>Goodeidae</taxon>
        <taxon>Ataeniobius</taxon>
    </lineage>
</organism>
<name>A0ABU7BH54_9TELE</name>
<reference evidence="2 3" key="1">
    <citation type="submission" date="2021-07" db="EMBL/GenBank/DDBJ databases">
        <authorList>
            <person name="Palmer J.M."/>
        </authorList>
    </citation>
    <scope>NUCLEOTIDE SEQUENCE [LARGE SCALE GENOMIC DNA]</scope>
    <source>
        <strain evidence="2 3">AT_MEX2019</strain>
        <tissue evidence="2">Muscle</tissue>
    </source>
</reference>
<keyword evidence="3" id="KW-1185">Reference proteome</keyword>
<evidence type="ECO:0000313" key="2">
    <source>
        <dbReference type="EMBL" id="MED6249410.1"/>
    </source>
</evidence>
<gene>
    <name evidence="2" type="ORF">ATANTOWER_013645</name>
</gene>
<proteinExistence type="predicted"/>
<feature type="compositionally biased region" description="Basic and acidic residues" evidence="1">
    <location>
        <begin position="21"/>
        <end position="35"/>
    </location>
</feature>
<dbReference type="Proteomes" id="UP001345963">
    <property type="component" value="Unassembled WGS sequence"/>
</dbReference>
<feature type="region of interest" description="Disordered" evidence="1">
    <location>
        <begin position="21"/>
        <end position="42"/>
    </location>
</feature>
<evidence type="ECO:0000256" key="1">
    <source>
        <dbReference type="SAM" id="MobiDB-lite"/>
    </source>
</evidence>
<protein>
    <submittedName>
        <fullName evidence="2">Uncharacterized protein</fullName>
    </submittedName>
</protein>
<accession>A0ABU7BH54</accession>
<evidence type="ECO:0000313" key="3">
    <source>
        <dbReference type="Proteomes" id="UP001345963"/>
    </source>
</evidence>
<sequence>MIVTLNVRTQRRLFLPVREQSEAERLRGEEGHHATEPCISPTNAQRRLHLRAKLPSTHFQAAAATREGCKFLTGGGEKQKSKGETEKRRLFSNFFQASSYLLDAPRVHI</sequence>
<dbReference type="EMBL" id="JAHUTI010052036">
    <property type="protein sequence ID" value="MED6249410.1"/>
    <property type="molecule type" value="Genomic_DNA"/>
</dbReference>
<comment type="caution">
    <text evidence="2">The sequence shown here is derived from an EMBL/GenBank/DDBJ whole genome shotgun (WGS) entry which is preliminary data.</text>
</comment>